<keyword evidence="5" id="KW-0143">Chaperone</keyword>
<dbReference type="InterPro" id="IPR009012">
    <property type="entry name" value="GrpE_head"/>
</dbReference>
<dbReference type="GO" id="GO:0005737">
    <property type="term" value="C:cytoplasm"/>
    <property type="evidence" value="ECO:0007669"/>
    <property type="project" value="UniProtKB-SubCell"/>
</dbReference>
<sequence length="93" mass="10172">MYDSLSRALAQTPADDPARKGLEGIMNQYNTALNQLGVTAIEAVGQPFDANRHNAVMHIEDDAYGEGVVVEEFEKGFCIGDRVLRYSVVKVAN</sequence>
<dbReference type="PANTHER" id="PTHR21237">
    <property type="entry name" value="GRPE PROTEIN"/>
    <property type="match status" value="1"/>
</dbReference>
<comment type="subcellular location">
    <subcellularLocation>
        <location evidence="1">Cytoplasm</location>
    </subcellularLocation>
</comment>
<keyword evidence="4" id="KW-0346">Stress response</keyword>
<keyword evidence="3" id="KW-0963">Cytoplasm</keyword>
<dbReference type="FunFam" id="2.30.22.10:FF:000001">
    <property type="entry name" value="Protein GrpE"/>
    <property type="match status" value="1"/>
</dbReference>
<dbReference type="GO" id="GO:0042803">
    <property type="term" value="F:protein homodimerization activity"/>
    <property type="evidence" value="ECO:0007669"/>
    <property type="project" value="InterPro"/>
</dbReference>
<accession>K1THC9</accession>
<reference evidence="7" key="1">
    <citation type="journal article" date="2013" name="Environ. Microbiol.">
        <title>Microbiota from the distal guts of lean and obese adolescents exhibit partial functional redundancy besides clear differences in community structure.</title>
        <authorList>
            <person name="Ferrer M."/>
            <person name="Ruiz A."/>
            <person name="Lanza F."/>
            <person name="Haange S.B."/>
            <person name="Oberbach A."/>
            <person name="Till H."/>
            <person name="Bargiela R."/>
            <person name="Campoy C."/>
            <person name="Segura M.T."/>
            <person name="Richter M."/>
            <person name="von Bergen M."/>
            <person name="Seifert J."/>
            <person name="Suarez A."/>
        </authorList>
    </citation>
    <scope>NUCLEOTIDE SEQUENCE</scope>
</reference>
<organism evidence="7">
    <name type="scientific">human gut metagenome</name>
    <dbReference type="NCBI Taxonomy" id="408170"/>
    <lineage>
        <taxon>unclassified sequences</taxon>
        <taxon>metagenomes</taxon>
        <taxon>organismal metagenomes</taxon>
    </lineage>
</organism>
<dbReference type="PANTHER" id="PTHR21237:SF23">
    <property type="entry name" value="GRPE PROTEIN HOMOLOG, MITOCHONDRIAL"/>
    <property type="match status" value="1"/>
</dbReference>
<name>K1THC9_9ZZZZ</name>
<dbReference type="EMBL" id="AJWZ01004322">
    <property type="protein sequence ID" value="EKC65760.1"/>
    <property type="molecule type" value="Genomic_DNA"/>
</dbReference>
<dbReference type="PROSITE" id="PS01071">
    <property type="entry name" value="GRPE"/>
    <property type="match status" value="1"/>
</dbReference>
<evidence type="ECO:0000256" key="6">
    <source>
        <dbReference type="SAM" id="MobiDB-lite"/>
    </source>
</evidence>
<evidence type="ECO:0000256" key="2">
    <source>
        <dbReference type="ARBA" id="ARBA00011738"/>
    </source>
</evidence>
<dbReference type="Gene3D" id="2.30.22.10">
    <property type="entry name" value="Head domain of nucleotide exchange factor GrpE"/>
    <property type="match status" value="1"/>
</dbReference>
<evidence type="ECO:0000313" key="7">
    <source>
        <dbReference type="EMBL" id="EKC65760.1"/>
    </source>
</evidence>
<dbReference type="AlphaFoldDB" id="K1THC9"/>
<evidence type="ECO:0000256" key="3">
    <source>
        <dbReference type="ARBA" id="ARBA00022490"/>
    </source>
</evidence>
<comment type="caution">
    <text evidence="7">The sequence shown here is derived from an EMBL/GenBank/DDBJ whole genome shotgun (WGS) entry which is preliminary data.</text>
</comment>
<gene>
    <name evidence="7" type="ORF">OBE_06292</name>
</gene>
<dbReference type="Pfam" id="PF01025">
    <property type="entry name" value="GrpE"/>
    <property type="match status" value="1"/>
</dbReference>
<evidence type="ECO:0000256" key="4">
    <source>
        <dbReference type="ARBA" id="ARBA00023016"/>
    </source>
</evidence>
<dbReference type="CDD" id="cd00446">
    <property type="entry name" value="GrpE"/>
    <property type="match status" value="1"/>
</dbReference>
<dbReference type="PRINTS" id="PR00773">
    <property type="entry name" value="GRPEPROTEIN"/>
</dbReference>
<feature type="region of interest" description="Disordered" evidence="6">
    <location>
        <begin position="1"/>
        <end position="21"/>
    </location>
</feature>
<proteinExistence type="predicted"/>
<dbReference type="GO" id="GO:0000774">
    <property type="term" value="F:adenyl-nucleotide exchange factor activity"/>
    <property type="evidence" value="ECO:0007669"/>
    <property type="project" value="InterPro"/>
</dbReference>
<protein>
    <submittedName>
        <fullName evidence="7">GrpE nucleotide exchange factor</fullName>
    </submittedName>
</protein>
<dbReference type="InterPro" id="IPR000740">
    <property type="entry name" value="GrpE"/>
</dbReference>
<dbReference type="GO" id="GO:0051087">
    <property type="term" value="F:protein-folding chaperone binding"/>
    <property type="evidence" value="ECO:0007669"/>
    <property type="project" value="InterPro"/>
</dbReference>
<dbReference type="GO" id="GO:0006457">
    <property type="term" value="P:protein folding"/>
    <property type="evidence" value="ECO:0007669"/>
    <property type="project" value="InterPro"/>
</dbReference>
<dbReference type="SUPFAM" id="SSF51064">
    <property type="entry name" value="Head domain of nucleotide exchange factor GrpE"/>
    <property type="match status" value="1"/>
</dbReference>
<dbReference type="GO" id="GO:0051082">
    <property type="term" value="F:unfolded protein binding"/>
    <property type="evidence" value="ECO:0007669"/>
    <property type="project" value="TreeGrafter"/>
</dbReference>
<comment type="subunit">
    <text evidence="2">Homodimer.</text>
</comment>
<evidence type="ECO:0000256" key="5">
    <source>
        <dbReference type="ARBA" id="ARBA00023186"/>
    </source>
</evidence>
<evidence type="ECO:0000256" key="1">
    <source>
        <dbReference type="ARBA" id="ARBA00004496"/>
    </source>
</evidence>